<protein>
    <recommendedName>
        <fullName evidence="1">F-box domain-containing protein</fullName>
    </recommendedName>
</protein>
<dbReference type="AlphaFoldDB" id="A0A6D2HB93"/>
<dbReference type="PANTHER" id="PTHR24414">
    <property type="entry name" value="F-BOX/KELCH-REPEAT PROTEIN SKIP4"/>
    <property type="match status" value="1"/>
</dbReference>
<comment type="caution">
    <text evidence="2">The sequence shown here is derived from an EMBL/GenBank/DDBJ whole genome shotgun (WGS) entry which is preliminary data.</text>
</comment>
<proteinExistence type="predicted"/>
<dbReference type="InterPro" id="IPR015915">
    <property type="entry name" value="Kelch-typ_b-propeller"/>
</dbReference>
<dbReference type="OrthoDB" id="45365at2759"/>
<dbReference type="PANTHER" id="PTHR24414:SF148">
    <property type="entry name" value="F-BOX DOMAIN-CONTAINING PROTEIN"/>
    <property type="match status" value="1"/>
</dbReference>
<sequence>MVSPEKKRKNKMEEPSPRLQIFSQNPSLPHDLLMTCMARVSRLYYPTLSLVSKSFRSLLASPDLNKARSLLRNTERCLYVCLQYSRYNSESCRLYTLCRKPDQTLAIKEKKNKKSSGYVFARVPMHLPRDVGSPVLVAVGSSIYNIGFICDTAPVSSNVSILDCRFHTWHETKIKRVERTSLSASVIDQKIYVAGNYGDCLVDMYKVFDTETHVWNPLPTHPCGKTGFRVLASKTECFDGNFHVNTYDGVCCYNPKEGRWDKAKPGISRAYFSEPSCKIDNVMFMVSNGGIMWFDTNVSKWINLKGLVGLPRLPLRASVRMVNYGGNIVVLWEESLPSSVEKKIWCGEISFEMRENGEFGGES</sequence>
<feature type="domain" description="F-box" evidence="1">
    <location>
        <begin position="28"/>
        <end position="68"/>
    </location>
</feature>
<dbReference type="SMART" id="SM00256">
    <property type="entry name" value="FBOX"/>
    <property type="match status" value="1"/>
</dbReference>
<dbReference type="InterPro" id="IPR057499">
    <property type="entry name" value="Kelch_FKB95"/>
</dbReference>
<dbReference type="InterPro" id="IPR001810">
    <property type="entry name" value="F-box_dom"/>
</dbReference>
<dbReference type="Pfam" id="PF25210">
    <property type="entry name" value="Kelch_FKB95"/>
    <property type="match status" value="1"/>
</dbReference>
<accession>A0A6D2HB93</accession>
<reference evidence="2" key="1">
    <citation type="submission" date="2020-01" db="EMBL/GenBank/DDBJ databases">
        <authorList>
            <person name="Mishra B."/>
        </authorList>
    </citation>
    <scope>NUCLEOTIDE SEQUENCE [LARGE SCALE GENOMIC DNA]</scope>
</reference>
<dbReference type="CDD" id="cd22152">
    <property type="entry name" value="F-box_AtAFR-like"/>
    <property type="match status" value="1"/>
</dbReference>
<dbReference type="Gene3D" id="2.120.10.80">
    <property type="entry name" value="Kelch-type beta propeller"/>
    <property type="match status" value="1"/>
</dbReference>
<evidence type="ECO:0000259" key="1">
    <source>
        <dbReference type="SMART" id="SM00256"/>
    </source>
</evidence>
<dbReference type="SUPFAM" id="SSF117281">
    <property type="entry name" value="Kelch motif"/>
    <property type="match status" value="1"/>
</dbReference>
<evidence type="ECO:0000313" key="3">
    <source>
        <dbReference type="Proteomes" id="UP000467841"/>
    </source>
</evidence>
<name>A0A6D2HB93_9BRAS</name>
<dbReference type="Pfam" id="PF00646">
    <property type="entry name" value="F-box"/>
    <property type="match status" value="1"/>
</dbReference>
<evidence type="ECO:0000313" key="2">
    <source>
        <dbReference type="EMBL" id="CAA7012926.1"/>
    </source>
</evidence>
<gene>
    <name evidence="2" type="ORF">MERR_LOCUS160</name>
</gene>
<dbReference type="EMBL" id="CACVBM020000011">
    <property type="protein sequence ID" value="CAA7012926.1"/>
    <property type="molecule type" value="Genomic_DNA"/>
</dbReference>
<organism evidence="2 3">
    <name type="scientific">Microthlaspi erraticum</name>
    <dbReference type="NCBI Taxonomy" id="1685480"/>
    <lineage>
        <taxon>Eukaryota</taxon>
        <taxon>Viridiplantae</taxon>
        <taxon>Streptophyta</taxon>
        <taxon>Embryophyta</taxon>
        <taxon>Tracheophyta</taxon>
        <taxon>Spermatophyta</taxon>
        <taxon>Magnoliopsida</taxon>
        <taxon>eudicotyledons</taxon>
        <taxon>Gunneridae</taxon>
        <taxon>Pentapetalae</taxon>
        <taxon>rosids</taxon>
        <taxon>malvids</taxon>
        <taxon>Brassicales</taxon>
        <taxon>Brassicaceae</taxon>
        <taxon>Coluteocarpeae</taxon>
        <taxon>Microthlaspi</taxon>
    </lineage>
</organism>
<keyword evidence="3" id="KW-1185">Reference proteome</keyword>
<dbReference type="InterPro" id="IPR050354">
    <property type="entry name" value="F-box/kelch-repeat_ARATH"/>
</dbReference>
<dbReference type="Proteomes" id="UP000467841">
    <property type="component" value="Unassembled WGS sequence"/>
</dbReference>